<dbReference type="PATRIC" id="fig|146537.3.peg.1423"/>
<feature type="chain" id="PRO_5005514015" evidence="1">
    <location>
        <begin position="24"/>
        <end position="110"/>
    </location>
</feature>
<evidence type="ECO:0000313" key="2">
    <source>
        <dbReference type="EMBL" id="GAP46613.1"/>
    </source>
</evidence>
<organism evidence="2 3">
    <name type="scientific">Streptomyces azureus</name>
    <dbReference type="NCBI Taxonomy" id="146537"/>
    <lineage>
        <taxon>Bacteria</taxon>
        <taxon>Bacillati</taxon>
        <taxon>Actinomycetota</taxon>
        <taxon>Actinomycetes</taxon>
        <taxon>Kitasatosporales</taxon>
        <taxon>Streptomycetaceae</taxon>
        <taxon>Streptomyces</taxon>
    </lineage>
</organism>
<keyword evidence="3" id="KW-1185">Reference proteome</keyword>
<name>A0A0K8PFV3_STRAJ</name>
<proteinExistence type="predicted"/>
<evidence type="ECO:0000313" key="3">
    <source>
        <dbReference type="Proteomes" id="UP000053859"/>
    </source>
</evidence>
<protein>
    <submittedName>
        <fullName evidence="2">Probable GTP-binding protein EngB</fullName>
    </submittedName>
</protein>
<sequence length="110" mass="11083">MLRSAATALLASAPIVAAAPAQAAPQHAFPCAVGIQNVSNAVTSTISVNIACGHTRTVGVRITAGDTELVSLQQTVQAGVQQSVTVTVPRVQQACATLQTDGESTTLCTP</sequence>
<accession>A0A0K8PFV3</accession>
<reference evidence="2" key="1">
    <citation type="journal article" date="2015" name="Genome Announc.">
        <title>Draft Genome Sequence of Thiostrepton-Producing Streptomyces azureus ATCC 14921.</title>
        <authorList>
            <person name="Sakihara K."/>
            <person name="Maeda J."/>
            <person name="Tashiro K."/>
            <person name="Fujino Y."/>
            <person name="Kuhara S."/>
            <person name="Ohshima T."/>
            <person name="Ogata S."/>
            <person name="Doi K."/>
        </authorList>
    </citation>
    <scope>NUCLEOTIDE SEQUENCE [LARGE SCALE GENOMIC DNA]</scope>
    <source>
        <strain evidence="2">ATCC14921</strain>
    </source>
</reference>
<dbReference type="Proteomes" id="UP000053859">
    <property type="component" value="Unassembled WGS sequence"/>
</dbReference>
<gene>
    <name evidence="2" type="ORF">SAZU_1350</name>
</gene>
<dbReference type="EMBL" id="DF968218">
    <property type="protein sequence ID" value="GAP46613.1"/>
    <property type="molecule type" value="Genomic_DNA"/>
</dbReference>
<feature type="signal peptide" evidence="1">
    <location>
        <begin position="1"/>
        <end position="23"/>
    </location>
</feature>
<evidence type="ECO:0000256" key="1">
    <source>
        <dbReference type="SAM" id="SignalP"/>
    </source>
</evidence>
<dbReference type="AlphaFoldDB" id="A0A0K8PFV3"/>
<keyword evidence="1" id="KW-0732">Signal</keyword>